<organism evidence="1 2">
    <name type="scientific">Paramuricea clavata</name>
    <name type="common">Red gorgonian</name>
    <name type="synonym">Violescent sea-whip</name>
    <dbReference type="NCBI Taxonomy" id="317549"/>
    <lineage>
        <taxon>Eukaryota</taxon>
        <taxon>Metazoa</taxon>
        <taxon>Cnidaria</taxon>
        <taxon>Anthozoa</taxon>
        <taxon>Octocorallia</taxon>
        <taxon>Malacalcyonacea</taxon>
        <taxon>Plexauridae</taxon>
        <taxon>Paramuricea</taxon>
    </lineage>
</organism>
<protein>
    <submittedName>
        <fullName evidence="1">Uncharacterized protein</fullName>
    </submittedName>
</protein>
<proteinExistence type="predicted"/>
<evidence type="ECO:0000313" key="1">
    <source>
        <dbReference type="EMBL" id="CAB4029369.1"/>
    </source>
</evidence>
<reference evidence="1" key="1">
    <citation type="submission" date="2020-04" db="EMBL/GenBank/DDBJ databases">
        <authorList>
            <person name="Alioto T."/>
            <person name="Alioto T."/>
            <person name="Gomez Garrido J."/>
        </authorList>
    </citation>
    <scope>NUCLEOTIDE SEQUENCE</scope>
    <source>
        <strain evidence="1">A484AB</strain>
    </source>
</reference>
<comment type="caution">
    <text evidence="1">The sequence shown here is derived from an EMBL/GenBank/DDBJ whole genome shotgun (WGS) entry which is preliminary data.</text>
</comment>
<sequence length="84" mass="10024">MTGKLINRMRWRAYHFLKPSTTNNEQQTYGFKSKKTPPQVPELNEFETKMTNMIHNIEFRTPRPSEFQRKLSEHTEAINKDANL</sequence>
<name>A0A6S7LA01_PARCT</name>
<dbReference type="Proteomes" id="UP001152795">
    <property type="component" value="Unassembled WGS sequence"/>
</dbReference>
<dbReference type="EMBL" id="CACRXK020016129">
    <property type="protein sequence ID" value="CAB4029369.1"/>
    <property type="molecule type" value="Genomic_DNA"/>
</dbReference>
<keyword evidence="2" id="KW-1185">Reference proteome</keyword>
<dbReference type="AlphaFoldDB" id="A0A6S7LA01"/>
<evidence type="ECO:0000313" key="2">
    <source>
        <dbReference type="Proteomes" id="UP001152795"/>
    </source>
</evidence>
<gene>
    <name evidence="1" type="ORF">PACLA_8A063101</name>
</gene>
<accession>A0A6S7LA01</accession>